<organism evidence="2 3">
    <name type="scientific">Luteolibacter algae</name>
    <dbReference type="NCBI Taxonomy" id="454151"/>
    <lineage>
        <taxon>Bacteria</taxon>
        <taxon>Pseudomonadati</taxon>
        <taxon>Verrucomicrobiota</taxon>
        <taxon>Verrucomicrobiia</taxon>
        <taxon>Verrucomicrobiales</taxon>
        <taxon>Verrucomicrobiaceae</taxon>
        <taxon>Luteolibacter</taxon>
    </lineage>
</organism>
<proteinExistence type="predicted"/>
<dbReference type="Proteomes" id="UP001597375">
    <property type="component" value="Unassembled WGS sequence"/>
</dbReference>
<sequence>MPTKSQSPRKLLLTAILAAGILLAAVLVYGAYSRSRERNNEIALLGETARNSSGPTAADLSRSNPASATVVEAASDDLRPARTKSNRRENAESAAGTMQKNGEFWSTAKLPSNLVVASLPILQAALTPAGNESADGATDYATEVPAAFGGDGDFDYRKANEDLYNWLLTDPQAATDWISGQSDYSKYDMAFGMIADTMALNGYLDTAKEWISLIPNRERQHDATINMYAGIYSRGGDVPSHLTNEIKNSDKID</sequence>
<feature type="compositionally biased region" description="Basic and acidic residues" evidence="1">
    <location>
        <begin position="76"/>
        <end position="91"/>
    </location>
</feature>
<reference evidence="3" key="1">
    <citation type="journal article" date="2019" name="Int. J. Syst. Evol. Microbiol.">
        <title>The Global Catalogue of Microorganisms (GCM) 10K type strain sequencing project: providing services to taxonomists for standard genome sequencing and annotation.</title>
        <authorList>
            <consortium name="The Broad Institute Genomics Platform"/>
            <consortium name="The Broad Institute Genome Sequencing Center for Infectious Disease"/>
            <person name="Wu L."/>
            <person name="Ma J."/>
        </authorList>
    </citation>
    <scope>NUCLEOTIDE SEQUENCE [LARGE SCALE GENOMIC DNA]</scope>
    <source>
        <strain evidence="3">CGMCC 4.7106</strain>
    </source>
</reference>
<comment type="caution">
    <text evidence="2">The sequence shown here is derived from an EMBL/GenBank/DDBJ whole genome shotgun (WGS) entry which is preliminary data.</text>
</comment>
<accession>A0ABW5D5T3</accession>
<evidence type="ECO:0000313" key="3">
    <source>
        <dbReference type="Proteomes" id="UP001597375"/>
    </source>
</evidence>
<feature type="region of interest" description="Disordered" evidence="1">
    <location>
        <begin position="74"/>
        <end position="98"/>
    </location>
</feature>
<protein>
    <submittedName>
        <fullName evidence="2">Uncharacterized protein</fullName>
    </submittedName>
</protein>
<evidence type="ECO:0000313" key="2">
    <source>
        <dbReference type="EMBL" id="MFD2255708.1"/>
    </source>
</evidence>
<dbReference type="EMBL" id="JBHUIT010000002">
    <property type="protein sequence ID" value="MFD2255708.1"/>
    <property type="molecule type" value="Genomic_DNA"/>
</dbReference>
<evidence type="ECO:0000256" key="1">
    <source>
        <dbReference type="SAM" id="MobiDB-lite"/>
    </source>
</evidence>
<gene>
    <name evidence="2" type="ORF">ACFSSA_03385</name>
</gene>
<keyword evidence="3" id="KW-1185">Reference proteome</keyword>
<name>A0ABW5D5T3_9BACT</name>
<dbReference type="RefSeq" id="WP_386818364.1">
    <property type="nucleotide sequence ID" value="NZ_JBHUIT010000002.1"/>
</dbReference>